<keyword evidence="3" id="KW-1134">Transmembrane beta strand</keyword>
<protein>
    <submittedName>
        <fullName evidence="15">TonB-dependent receptor</fullName>
    </submittedName>
</protein>
<evidence type="ECO:0000259" key="14">
    <source>
        <dbReference type="SMART" id="SM00965"/>
    </source>
</evidence>
<dbReference type="Pfam" id="PF00593">
    <property type="entry name" value="TonB_dep_Rec_b-barrel"/>
    <property type="match status" value="1"/>
</dbReference>
<dbReference type="GO" id="GO:0006826">
    <property type="term" value="P:iron ion transport"/>
    <property type="evidence" value="ECO:0007669"/>
    <property type="project" value="UniProtKB-KW"/>
</dbReference>
<keyword evidence="7" id="KW-0406">Ion transport</keyword>
<dbReference type="InterPro" id="IPR036942">
    <property type="entry name" value="Beta-barrel_TonB_sf"/>
</dbReference>
<dbReference type="Gene3D" id="2.40.170.20">
    <property type="entry name" value="TonB-dependent receptor, beta-barrel domain"/>
    <property type="match status" value="1"/>
</dbReference>
<evidence type="ECO:0000256" key="1">
    <source>
        <dbReference type="ARBA" id="ARBA00004571"/>
    </source>
</evidence>
<evidence type="ECO:0000256" key="13">
    <source>
        <dbReference type="SAM" id="SignalP"/>
    </source>
</evidence>
<comment type="caution">
    <text evidence="15">The sequence shown here is derived from an EMBL/GenBank/DDBJ whole genome shotgun (WGS) entry which is preliminary data.</text>
</comment>
<gene>
    <name evidence="15" type="ORF">EOD43_04685</name>
</gene>
<dbReference type="SMART" id="SM00965">
    <property type="entry name" value="STN"/>
    <property type="match status" value="1"/>
</dbReference>
<keyword evidence="9 11" id="KW-0472">Membrane</keyword>
<feature type="signal peptide" evidence="13">
    <location>
        <begin position="1"/>
        <end position="21"/>
    </location>
</feature>
<evidence type="ECO:0000313" key="16">
    <source>
        <dbReference type="Proteomes" id="UP000282971"/>
    </source>
</evidence>
<keyword evidence="10" id="KW-0998">Cell outer membrane</keyword>
<dbReference type="GO" id="GO:0009279">
    <property type="term" value="C:cell outer membrane"/>
    <property type="evidence" value="ECO:0007669"/>
    <property type="project" value="UniProtKB-SubCell"/>
</dbReference>
<organism evidence="15 16">
    <name type="scientific">Sphingomonas crocodyli</name>
    <dbReference type="NCBI Taxonomy" id="1979270"/>
    <lineage>
        <taxon>Bacteria</taxon>
        <taxon>Pseudomonadati</taxon>
        <taxon>Pseudomonadota</taxon>
        <taxon>Alphaproteobacteria</taxon>
        <taxon>Sphingomonadales</taxon>
        <taxon>Sphingomonadaceae</taxon>
        <taxon>Sphingomonas</taxon>
    </lineage>
</organism>
<evidence type="ECO:0000256" key="3">
    <source>
        <dbReference type="ARBA" id="ARBA00022452"/>
    </source>
</evidence>
<dbReference type="PANTHER" id="PTHR32552">
    <property type="entry name" value="FERRICHROME IRON RECEPTOR-RELATED"/>
    <property type="match status" value="1"/>
</dbReference>
<feature type="region of interest" description="Disordered" evidence="12">
    <location>
        <begin position="338"/>
        <end position="358"/>
    </location>
</feature>
<dbReference type="AlphaFoldDB" id="A0A437M6B2"/>
<comment type="similarity">
    <text evidence="11">Belongs to the TonB-dependent receptor family.</text>
</comment>
<sequence length="806" mass="85493">MKRVGVILSGIALTVAAPAAAERFDLPAGSLRDAVGAMARQASVNVAVDDQALWLRSVPAVRGDMSAGAALRRMLAGTGAKVRRVDARSWRVSLAPKAAPRRASTIRIAELPPAPDDIVVSASKRDTRLRDFAGSVSLLDGRDLMFGGEQGMESILARMASLSSTHLGAGRNKLFIRGIADSSFTGPTQATVGQYLGDLRLTYNAPDPDLRLYDIRAVEVLEGPQGTLYGAGSLGGIIRIVANTPDLTRPSGSISGGLSVIQHGDPGGDIGGTINLPVNEKVGLRVTGYGVREGGYIDDVWRDRKDVNRTNIGGGRATLRVAPGDGWTIDLGGVFQDTDGRDSQYADRGDPPLTRASRTDGGFDADYLLGQLVVGKTWDDLSFLSSTGYVRQRLAERYDATATGGPDRIFLQRNRTRMFASENRLWRPMADGVGWVAGISYTRNRTYLARALGPVGTPPPSTGVVNRISELTGYGEVSAAPLNGLTLTAGARYTHARLSGDGADVSPLFATALARAGVVASRRENRFLPSASISGAVMPGLLLFARYQQGFRPGGLAIEGPIVRRFDSDRVRTMEAGLRYGEHGRDPFDLSISVAHTRWNDIQADYVDSSGLPSTANIGDGRIWSISAAAGWKPVPRLLIEASAAYNNSRVTNPSPSFTLSIVNSLNFAALGTISSGVVTNAVAVRAAAGMRQIPNVARLSGRIGVDYSVPVGDVMDLRVGGWLRYVGKSRLGIGPVLGEEQGDYIDSALTARLGTAEWGVTLGLTNLTDEIGNRFALGTPFAAGGGRQITPLRPRTIRLGIDRAF</sequence>
<evidence type="ECO:0000256" key="6">
    <source>
        <dbReference type="ARBA" id="ARBA00023004"/>
    </source>
</evidence>
<feature type="domain" description="Secretin/TonB short N-terminal" evidence="14">
    <location>
        <begin position="44"/>
        <end position="95"/>
    </location>
</feature>
<keyword evidence="2" id="KW-0813">Transport</keyword>
<keyword evidence="4" id="KW-0410">Iron transport</keyword>
<dbReference type="RefSeq" id="WP_127741540.1">
    <property type="nucleotide sequence ID" value="NZ_SACN01000001.1"/>
</dbReference>
<name>A0A437M6B2_9SPHN</name>
<dbReference type="Gene3D" id="3.55.50.30">
    <property type="match status" value="1"/>
</dbReference>
<evidence type="ECO:0000256" key="7">
    <source>
        <dbReference type="ARBA" id="ARBA00023065"/>
    </source>
</evidence>
<evidence type="ECO:0000256" key="8">
    <source>
        <dbReference type="ARBA" id="ARBA00023077"/>
    </source>
</evidence>
<proteinExistence type="inferred from homology"/>
<reference evidence="15 16" key="1">
    <citation type="submission" date="2019-01" db="EMBL/GenBank/DDBJ databases">
        <authorList>
            <person name="Chen W.-M."/>
        </authorList>
    </citation>
    <scope>NUCLEOTIDE SEQUENCE [LARGE SCALE GENOMIC DNA]</scope>
    <source>
        <strain evidence="15 16">CCP-7</strain>
    </source>
</reference>
<evidence type="ECO:0000256" key="9">
    <source>
        <dbReference type="ARBA" id="ARBA00023136"/>
    </source>
</evidence>
<dbReference type="PANTHER" id="PTHR32552:SF81">
    <property type="entry name" value="TONB-DEPENDENT OUTER MEMBRANE RECEPTOR"/>
    <property type="match status" value="1"/>
</dbReference>
<keyword evidence="6" id="KW-0408">Iron</keyword>
<keyword evidence="13" id="KW-0732">Signal</keyword>
<dbReference type="Pfam" id="PF07715">
    <property type="entry name" value="Plug"/>
    <property type="match status" value="1"/>
</dbReference>
<keyword evidence="15" id="KW-0675">Receptor</keyword>
<evidence type="ECO:0000313" key="15">
    <source>
        <dbReference type="EMBL" id="RVT93187.1"/>
    </source>
</evidence>
<dbReference type="Proteomes" id="UP000282971">
    <property type="component" value="Unassembled WGS sequence"/>
</dbReference>
<evidence type="ECO:0000256" key="11">
    <source>
        <dbReference type="RuleBase" id="RU003357"/>
    </source>
</evidence>
<keyword evidence="8 11" id="KW-0798">TonB box</keyword>
<dbReference type="InterPro" id="IPR000531">
    <property type="entry name" value="Beta-barrel_TonB"/>
</dbReference>
<dbReference type="EMBL" id="SACN01000001">
    <property type="protein sequence ID" value="RVT93187.1"/>
    <property type="molecule type" value="Genomic_DNA"/>
</dbReference>
<dbReference type="OrthoDB" id="9760333at2"/>
<accession>A0A437M6B2</accession>
<keyword evidence="16" id="KW-1185">Reference proteome</keyword>
<feature type="compositionally biased region" description="Basic and acidic residues" evidence="12">
    <location>
        <begin position="338"/>
        <end position="350"/>
    </location>
</feature>
<evidence type="ECO:0000256" key="12">
    <source>
        <dbReference type="SAM" id="MobiDB-lite"/>
    </source>
</evidence>
<dbReference type="SUPFAM" id="SSF56935">
    <property type="entry name" value="Porins"/>
    <property type="match status" value="1"/>
</dbReference>
<evidence type="ECO:0000256" key="2">
    <source>
        <dbReference type="ARBA" id="ARBA00022448"/>
    </source>
</evidence>
<dbReference type="InterPro" id="IPR012910">
    <property type="entry name" value="Plug_dom"/>
</dbReference>
<evidence type="ECO:0000256" key="4">
    <source>
        <dbReference type="ARBA" id="ARBA00022496"/>
    </source>
</evidence>
<comment type="subcellular location">
    <subcellularLocation>
        <location evidence="1">Cell outer membrane</location>
        <topology evidence="1">Multi-pass membrane protein</topology>
    </subcellularLocation>
</comment>
<evidence type="ECO:0000256" key="5">
    <source>
        <dbReference type="ARBA" id="ARBA00022692"/>
    </source>
</evidence>
<feature type="chain" id="PRO_5019107754" evidence="13">
    <location>
        <begin position="22"/>
        <end position="806"/>
    </location>
</feature>
<evidence type="ECO:0000256" key="10">
    <source>
        <dbReference type="ARBA" id="ARBA00023237"/>
    </source>
</evidence>
<dbReference type="InterPro" id="IPR011662">
    <property type="entry name" value="Secretin/TonB_short_N"/>
</dbReference>
<dbReference type="InterPro" id="IPR039426">
    <property type="entry name" value="TonB-dep_rcpt-like"/>
</dbReference>
<keyword evidence="5" id="KW-0812">Transmembrane</keyword>